<dbReference type="EMBL" id="JACNFK010000015">
    <property type="protein sequence ID" value="MBC8519030.1"/>
    <property type="molecule type" value="Genomic_DNA"/>
</dbReference>
<dbReference type="Proteomes" id="UP000654401">
    <property type="component" value="Unassembled WGS sequence"/>
</dbReference>
<gene>
    <name evidence="1" type="ORF">H8D24_01295</name>
</gene>
<evidence type="ECO:0000313" key="1">
    <source>
        <dbReference type="EMBL" id="MBC8519030.1"/>
    </source>
</evidence>
<accession>A0A8J6TVJ9</accession>
<proteinExistence type="predicted"/>
<dbReference type="AlphaFoldDB" id="A0A8J6TVJ9"/>
<sequence length="386" mass="42693">MGREDPVELMSLSSEDQLRIQVMLHNSPKAIRLDEAHMTMYALTPNGEASIPLSPNCNNDQYLRYVREMLSEHVLGSSGGYPNYIKRWSRMGQTGGVHLGKFLLLGDPEAVVAVANSSGLNVELAHNVWWTVTNTVQQAEQGTHMLRHPCVVNSSLGREIAQFLVEHLAFVTDTEEVLLILSLLLQDGLLDDGQIERIWRRSQERGKGIYQVAFLQANPLSLPDLVAPHPRYQEIVDGCAALSDSGNSAAKTMITIVSSEGQTFIALAIELLGKVANEDSVYALMNAIGALFSDIGIPATEERSLELCQLQVGEWIDDGSIKAVAELLQSHSEYRDMMQAVMLLSCVREEVSFRMVLHSGAVGRSIRKKLTPLFELIRANLETLQK</sequence>
<name>A0A8J6TVJ9_9GAMM</name>
<protein>
    <submittedName>
        <fullName evidence="1">Uncharacterized protein</fullName>
    </submittedName>
</protein>
<evidence type="ECO:0000313" key="2">
    <source>
        <dbReference type="Proteomes" id="UP000654401"/>
    </source>
</evidence>
<organism evidence="1 2">
    <name type="scientific">Candidatus Thiopontia autotrophica</name>
    <dbReference type="NCBI Taxonomy" id="2841688"/>
    <lineage>
        <taxon>Bacteria</taxon>
        <taxon>Pseudomonadati</taxon>
        <taxon>Pseudomonadota</taxon>
        <taxon>Gammaproteobacteria</taxon>
        <taxon>Candidatus Thiopontia</taxon>
    </lineage>
</organism>
<reference evidence="1 2" key="1">
    <citation type="submission" date="2020-08" db="EMBL/GenBank/DDBJ databases">
        <title>Bridging the membrane lipid divide: bacteria of the FCB group superphylum have the potential to synthesize archaeal ether lipids.</title>
        <authorList>
            <person name="Villanueva L."/>
            <person name="Von Meijenfeldt F.A.B."/>
            <person name="Westbye A.B."/>
            <person name="Yadav S."/>
            <person name="Hopmans E.C."/>
            <person name="Dutilh B.E."/>
            <person name="Sinninghe Damste J.S."/>
        </authorList>
    </citation>
    <scope>NUCLEOTIDE SEQUENCE [LARGE SCALE GENOMIC DNA]</scope>
    <source>
        <strain evidence="1">NIOZ-UU100</strain>
    </source>
</reference>
<comment type="caution">
    <text evidence="1">The sequence shown here is derived from an EMBL/GenBank/DDBJ whole genome shotgun (WGS) entry which is preliminary data.</text>
</comment>